<evidence type="ECO:0000256" key="8">
    <source>
        <dbReference type="ARBA" id="ARBA00065931"/>
    </source>
</evidence>
<dbReference type="Gene3D" id="3.40.605.10">
    <property type="entry name" value="Aldehyde Dehydrogenase, Chain A, domain 1"/>
    <property type="match status" value="1"/>
</dbReference>
<dbReference type="InterPro" id="IPR015590">
    <property type="entry name" value="Aldehyde_DH_dom"/>
</dbReference>
<evidence type="ECO:0000259" key="11">
    <source>
        <dbReference type="Pfam" id="PF00171"/>
    </source>
</evidence>
<dbReference type="InterPro" id="IPR016163">
    <property type="entry name" value="Ald_DH_C"/>
</dbReference>
<reference evidence="12 13" key="1">
    <citation type="submission" date="2019-10" db="EMBL/GenBank/DDBJ databases">
        <title>New species of Slilvanegrellaceae.</title>
        <authorList>
            <person name="Pitt A."/>
            <person name="Hahn M.W."/>
        </authorList>
    </citation>
    <scope>NUCLEOTIDE SEQUENCE [LARGE SCALE GENOMIC DNA]</scope>
    <source>
        <strain evidence="12 13">SP-Ram-0.45-NSY-1</strain>
    </source>
</reference>
<dbReference type="PROSITE" id="PS00070">
    <property type="entry name" value="ALDEHYDE_DEHYDR_CYS"/>
    <property type="match status" value="1"/>
</dbReference>
<evidence type="ECO:0000256" key="2">
    <source>
        <dbReference type="ARBA" id="ARBA00022723"/>
    </source>
</evidence>
<keyword evidence="3 10" id="KW-0560">Oxidoreductase</keyword>
<keyword evidence="2" id="KW-0479">Metal-binding</keyword>
<name>A0A6N6VWQ4_9BACT</name>
<dbReference type="InterPro" id="IPR016160">
    <property type="entry name" value="Ald_DH_CS_CYS"/>
</dbReference>
<evidence type="ECO:0000313" key="12">
    <source>
        <dbReference type="EMBL" id="KAB8041105.1"/>
    </source>
</evidence>
<dbReference type="GO" id="GO:0046872">
    <property type="term" value="F:metal ion binding"/>
    <property type="evidence" value="ECO:0007669"/>
    <property type="project" value="UniProtKB-KW"/>
</dbReference>
<dbReference type="Gene3D" id="3.40.309.10">
    <property type="entry name" value="Aldehyde Dehydrogenase, Chain A, domain 2"/>
    <property type="match status" value="1"/>
</dbReference>
<comment type="similarity">
    <text evidence="1 10">Belongs to the aldehyde dehydrogenase family.</text>
</comment>
<dbReference type="EMBL" id="WFLM01000001">
    <property type="protein sequence ID" value="KAB8041105.1"/>
    <property type="molecule type" value="Genomic_DNA"/>
</dbReference>
<dbReference type="SUPFAM" id="SSF53720">
    <property type="entry name" value="ALDH-like"/>
    <property type="match status" value="1"/>
</dbReference>
<dbReference type="FunFam" id="3.40.605.10:FF:000007">
    <property type="entry name" value="NAD/NADP-dependent betaine aldehyde dehydrogenase"/>
    <property type="match status" value="1"/>
</dbReference>
<dbReference type="InterPro" id="IPR029510">
    <property type="entry name" value="Ald_DH_CS_GLU"/>
</dbReference>
<keyword evidence="13" id="KW-1185">Reference proteome</keyword>
<dbReference type="InterPro" id="IPR016161">
    <property type="entry name" value="Ald_DH/histidinol_DH"/>
</dbReference>
<sequence>MQKTFSNYSPSTGKKICDVEITQNYEIESAIQKAKIGFKIWKNRSGFERAKILSKAAQIIRSRYHELAQLEVIDTGKPIKEALETDIPSSADVLEYYAGVAPTIRGDYIQLEKSFAYTRREPIGICAGIGAWNYPFQIACWKSAPALASGNVMLFKPSELTPMSASRLAEIYLEAGIPEGVFQVIQGGKEVGEYLSLHPEINKISLTGSYATGKKIMENAAHNLKQVSLELGGKSPLIIFDDYDIEKAADIAILANFYTQGEVCSNGTRVFVHHKIKNKFIECLLNKVSKIKIGDPFDHSTQMGSLISRDHLHKVMSYIEKGIQEGAKLIYGGKQPEWSPSESHFSNGNFIQPTIFTDCHDEMTIVKEEIFGPVMSILDFKDEREVIERANHTKYGLGAGVITNDLTRAHRIIENLQAGMCWINNYNISPVEIPFGGFKASGFGKENGLAAIENYTQLKTVYVQME</sequence>
<dbReference type="RefSeq" id="WP_153418628.1">
    <property type="nucleotide sequence ID" value="NZ_WFLM01000001.1"/>
</dbReference>
<dbReference type="Pfam" id="PF00171">
    <property type="entry name" value="Aldedh"/>
    <property type="match status" value="1"/>
</dbReference>
<dbReference type="FunFam" id="3.40.309.10:FF:000014">
    <property type="entry name" value="NAD/NADP-dependent betaine aldehyde dehydrogenase"/>
    <property type="match status" value="1"/>
</dbReference>
<evidence type="ECO:0000256" key="7">
    <source>
        <dbReference type="ARBA" id="ARBA00052192"/>
    </source>
</evidence>
<dbReference type="NCBIfam" id="NF009725">
    <property type="entry name" value="PRK13252.1"/>
    <property type="match status" value="1"/>
</dbReference>
<gene>
    <name evidence="12" type="primary">betB</name>
    <name evidence="12" type="ORF">GCL60_03970</name>
</gene>
<comment type="catalytic activity">
    <reaction evidence="7">
        <text>betaine aldehyde + NAD(+) + H2O = glycine betaine + NADH + 2 H(+)</text>
        <dbReference type="Rhea" id="RHEA:15305"/>
        <dbReference type="ChEBI" id="CHEBI:15377"/>
        <dbReference type="ChEBI" id="CHEBI:15378"/>
        <dbReference type="ChEBI" id="CHEBI:15710"/>
        <dbReference type="ChEBI" id="CHEBI:17750"/>
        <dbReference type="ChEBI" id="CHEBI:57540"/>
        <dbReference type="ChEBI" id="CHEBI:57945"/>
        <dbReference type="EC" id="1.2.1.8"/>
    </reaction>
    <physiologicalReaction direction="left-to-right" evidence="7">
        <dbReference type="Rhea" id="RHEA:15306"/>
    </physiologicalReaction>
</comment>
<dbReference type="OrthoDB" id="5288248at2"/>
<dbReference type="InterPro" id="IPR016162">
    <property type="entry name" value="Ald_DH_N"/>
</dbReference>
<accession>A0A6N6VWQ4</accession>
<evidence type="ECO:0000256" key="6">
    <source>
        <dbReference type="ARBA" id="ARBA00051919"/>
    </source>
</evidence>
<dbReference type="Proteomes" id="UP000437748">
    <property type="component" value="Unassembled WGS sequence"/>
</dbReference>
<evidence type="ECO:0000256" key="9">
    <source>
        <dbReference type="PROSITE-ProRule" id="PRU10007"/>
    </source>
</evidence>
<dbReference type="GO" id="GO:0008802">
    <property type="term" value="F:betaine-aldehyde dehydrogenase (NAD+) activity"/>
    <property type="evidence" value="ECO:0007669"/>
    <property type="project" value="UniProtKB-EC"/>
</dbReference>
<dbReference type="FunFam" id="3.40.605.10:FF:000026">
    <property type="entry name" value="Aldehyde dehydrogenase, putative"/>
    <property type="match status" value="1"/>
</dbReference>
<evidence type="ECO:0000256" key="4">
    <source>
        <dbReference type="ARBA" id="ARBA00023027"/>
    </source>
</evidence>
<comment type="caution">
    <text evidence="12">The sequence shown here is derived from an EMBL/GenBank/DDBJ whole genome shotgun (WGS) entry which is preliminary data.</text>
</comment>
<evidence type="ECO:0000256" key="10">
    <source>
        <dbReference type="RuleBase" id="RU003345"/>
    </source>
</evidence>
<feature type="active site" evidence="9">
    <location>
        <position position="230"/>
    </location>
</feature>
<comment type="subunit">
    <text evidence="8">Dimer of dimers.</text>
</comment>
<dbReference type="PROSITE" id="PS00687">
    <property type="entry name" value="ALDEHYDE_DEHYDR_GLU"/>
    <property type="match status" value="1"/>
</dbReference>
<organism evidence="12 13">
    <name type="scientific">Silvanigrella paludirubra</name>
    <dbReference type="NCBI Taxonomy" id="2499159"/>
    <lineage>
        <taxon>Bacteria</taxon>
        <taxon>Pseudomonadati</taxon>
        <taxon>Bdellovibrionota</taxon>
        <taxon>Oligoflexia</taxon>
        <taxon>Silvanigrellales</taxon>
        <taxon>Silvanigrellaceae</taxon>
        <taxon>Silvanigrella</taxon>
    </lineage>
</organism>
<keyword evidence="4" id="KW-0520">NAD</keyword>
<keyword evidence="5" id="KW-0558">Oxidation</keyword>
<evidence type="ECO:0000256" key="3">
    <source>
        <dbReference type="ARBA" id="ARBA00023002"/>
    </source>
</evidence>
<dbReference type="CDD" id="cd07090">
    <property type="entry name" value="ALDH_F9_TMBADH"/>
    <property type="match status" value="1"/>
</dbReference>
<dbReference type="PANTHER" id="PTHR11699">
    <property type="entry name" value="ALDEHYDE DEHYDROGENASE-RELATED"/>
    <property type="match status" value="1"/>
</dbReference>
<feature type="domain" description="Aldehyde dehydrogenase" evidence="11">
    <location>
        <begin position="3"/>
        <end position="461"/>
    </location>
</feature>
<dbReference type="AlphaFoldDB" id="A0A6N6VWQ4"/>
<evidence type="ECO:0000256" key="1">
    <source>
        <dbReference type="ARBA" id="ARBA00009986"/>
    </source>
</evidence>
<dbReference type="EC" id="1.2.1.8" evidence="12"/>
<comment type="catalytic activity">
    <reaction evidence="6">
        <text>betaine aldehyde + NADP(+) + H2O = glycine betaine + NADPH + 2 H(+)</text>
        <dbReference type="Rhea" id="RHEA:30067"/>
        <dbReference type="ChEBI" id="CHEBI:15377"/>
        <dbReference type="ChEBI" id="CHEBI:15378"/>
        <dbReference type="ChEBI" id="CHEBI:15710"/>
        <dbReference type="ChEBI" id="CHEBI:17750"/>
        <dbReference type="ChEBI" id="CHEBI:57783"/>
        <dbReference type="ChEBI" id="CHEBI:58349"/>
    </reaction>
    <physiologicalReaction direction="left-to-right" evidence="6">
        <dbReference type="Rhea" id="RHEA:30068"/>
    </physiologicalReaction>
</comment>
<proteinExistence type="inferred from homology"/>
<evidence type="ECO:0000256" key="5">
    <source>
        <dbReference type="ARBA" id="ARBA00023097"/>
    </source>
</evidence>
<protein>
    <submittedName>
        <fullName evidence="12">Betaine-aldehyde dehydrogenase</fullName>
        <ecNumber evidence="12">1.2.1.8</ecNumber>
    </submittedName>
</protein>
<evidence type="ECO:0000313" key="13">
    <source>
        <dbReference type="Proteomes" id="UP000437748"/>
    </source>
</evidence>